<accession>A0ABT3ILT3</accession>
<feature type="region of interest" description="Disordered" evidence="1">
    <location>
        <begin position="22"/>
        <end position="42"/>
    </location>
</feature>
<feature type="compositionally biased region" description="Low complexity" evidence="1">
    <location>
        <begin position="24"/>
        <end position="33"/>
    </location>
</feature>
<gene>
    <name evidence="2" type="ORF">OL497_13600</name>
</gene>
<organism evidence="2 3">
    <name type="scientific">Chitinophaga nivalis</name>
    <dbReference type="NCBI Taxonomy" id="2991709"/>
    <lineage>
        <taxon>Bacteria</taxon>
        <taxon>Pseudomonadati</taxon>
        <taxon>Bacteroidota</taxon>
        <taxon>Chitinophagia</taxon>
        <taxon>Chitinophagales</taxon>
        <taxon>Chitinophagaceae</taxon>
        <taxon>Chitinophaga</taxon>
    </lineage>
</organism>
<comment type="caution">
    <text evidence="2">The sequence shown here is derived from an EMBL/GenBank/DDBJ whole genome shotgun (WGS) entry which is preliminary data.</text>
</comment>
<keyword evidence="3" id="KW-1185">Reference proteome</keyword>
<sequence length="281" mass="31524">MKKMLLRTIAFTMLLTACKKDNNSTDNNGNGTNPTLPKPTDDWYLHKVSNDNGDTSTYYYTRDRILYLMENTGIAGYAGYLINYEANLPAKVYYRKSAIEPAPGMLKQSYTYENGDLVKVVTYVTPDPASPGEIAGYDSLEYQQHRITKAYRLGPSGGSPIAERLYTWQEDDVISMQEAIAINDKLTPVSTTTYTYNNRPNAKKALSLLFFFQRSINPEILAAHELVKKVQTLADGQVKETITWAKSYDPQKLPVTDTAVSITATGSSKNISTYKYLNLKK</sequence>
<evidence type="ECO:0000313" key="3">
    <source>
        <dbReference type="Proteomes" id="UP001207742"/>
    </source>
</evidence>
<proteinExistence type="predicted"/>
<evidence type="ECO:0008006" key="4">
    <source>
        <dbReference type="Google" id="ProtNLM"/>
    </source>
</evidence>
<protein>
    <recommendedName>
        <fullName evidence="4">DUF4595 domain-containing protein</fullName>
    </recommendedName>
</protein>
<dbReference type="Proteomes" id="UP001207742">
    <property type="component" value="Unassembled WGS sequence"/>
</dbReference>
<dbReference type="EMBL" id="JAPDNS010000001">
    <property type="protein sequence ID" value="MCW3484938.1"/>
    <property type="molecule type" value="Genomic_DNA"/>
</dbReference>
<dbReference type="PROSITE" id="PS51257">
    <property type="entry name" value="PROKAR_LIPOPROTEIN"/>
    <property type="match status" value="1"/>
</dbReference>
<evidence type="ECO:0000313" key="2">
    <source>
        <dbReference type="EMBL" id="MCW3484938.1"/>
    </source>
</evidence>
<name>A0ABT3ILT3_9BACT</name>
<evidence type="ECO:0000256" key="1">
    <source>
        <dbReference type="SAM" id="MobiDB-lite"/>
    </source>
</evidence>
<reference evidence="2 3" key="1">
    <citation type="submission" date="2022-10" db="EMBL/GenBank/DDBJ databases">
        <title>Chitinophaga nivalis PC15 sp. nov., isolated from Pyeongchang county, South Korea.</title>
        <authorList>
            <person name="Trinh H.N."/>
        </authorList>
    </citation>
    <scope>NUCLEOTIDE SEQUENCE [LARGE SCALE GENOMIC DNA]</scope>
    <source>
        <strain evidence="2 3">PC14</strain>
    </source>
</reference>
<dbReference type="RefSeq" id="WP_264730887.1">
    <property type="nucleotide sequence ID" value="NZ_JAPDNR010000001.1"/>
</dbReference>